<accession>A0A026WY90</accession>
<protein>
    <submittedName>
        <fullName evidence="1">Uncharacterized protein</fullName>
    </submittedName>
</protein>
<reference evidence="1 2" key="1">
    <citation type="journal article" date="2014" name="Curr. Biol.">
        <title>The genome of the clonal raider ant Cerapachys biroi.</title>
        <authorList>
            <person name="Oxley P.R."/>
            <person name="Ji L."/>
            <person name="Fetter-Pruneda I."/>
            <person name="McKenzie S.K."/>
            <person name="Li C."/>
            <person name="Hu H."/>
            <person name="Zhang G."/>
            <person name="Kronauer D.J."/>
        </authorList>
    </citation>
    <scope>NUCLEOTIDE SEQUENCE [LARGE SCALE GENOMIC DNA]</scope>
</reference>
<gene>
    <name evidence="1" type="ORF">X777_08214</name>
</gene>
<keyword evidence="2" id="KW-1185">Reference proteome</keyword>
<dbReference type="Proteomes" id="UP000053097">
    <property type="component" value="Unassembled WGS sequence"/>
</dbReference>
<evidence type="ECO:0000313" key="1">
    <source>
        <dbReference type="EMBL" id="EZA61002.1"/>
    </source>
</evidence>
<name>A0A026WY90_OOCBI</name>
<evidence type="ECO:0000313" key="2">
    <source>
        <dbReference type="Proteomes" id="UP000053097"/>
    </source>
</evidence>
<dbReference type="EMBL" id="KK107063">
    <property type="protein sequence ID" value="EZA61002.1"/>
    <property type="molecule type" value="Genomic_DNA"/>
</dbReference>
<dbReference type="AlphaFoldDB" id="A0A026WY90"/>
<organism evidence="1 2">
    <name type="scientific">Ooceraea biroi</name>
    <name type="common">Clonal raider ant</name>
    <name type="synonym">Cerapachys biroi</name>
    <dbReference type="NCBI Taxonomy" id="2015173"/>
    <lineage>
        <taxon>Eukaryota</taxon>
        <taxon>Metazoa</taxon>
        <taxon>Ecdysozoa</taxon>
        <taxon>Arthropoda</taxon>
        <taxon>Hexapoda</taxon>
        <taxon>Insecta</taxon>
        <taxon>Pterygota</taxon>
        <taxon>Neoptera</taxon>
        <taxon>Endopterygota</taxon>
        <taxon>Hymenoptera</taxon>
        <taxon>Apocrita</taxon>
        <taxon>Aculeata</taxon>
        <taxon>Formicoidea</taxon>
        <taxon>Formicidae</taxon>
        <taxon>Dorylinae</taxon>
        <taxon>Ooceraea</taxon>
    </lineage>
</organism>
<proteinExistence type="predicted"/>
<sequence length="57" mass="6574">MIFSLRVATTLRDCARLMLLRNQLKFAGTISGDRGKRRIRRAYFSDESHVVFGKGTR</sequence>